<sequence length="188" mass="21575">MRNQPFFLVILVSALIISCTNKEHLFQENTNDWFQKGDASWSHNNNELVGSIEEGTGFVMTNKMYKDFILKLEFYPDSTINSGVFLRCKEHNIDAADCHEINIWDLHPNQDFRTGSVTTKAIPLAKVNTLNRWNTYKIKNENDRIEVWVNDTLTADHQDNSLDQGFIGLQAAGKGKIKFRNVIVEPLD</sequence>
<dbReference type="Proteomes" id="UP000751614">
    <property type="component" value="Unassembled WGS sequence"/>
</dbReference>
<evidence type="ECO:0000313" key="2">
    <source>
        <dbReference type="EMBL" id="TMU55990.1"/>
    </source>
</evidence>
<protein>
    <submittedName>
        <fullName evidence="2">DUF1080 domain-containing protein</fullName>
    </submittedName>
</protein>
<evidence type="ECO:0000259" key="1">
    <source>
        <dbReference type="Pfam" id="PF06439"/>
    </source>
</evidence>
<evidence type="ECO:0000313" key="3">
    <source>
        <dbReference type="Proteomes" id="UP000751614"/>
    </source>
</evidence>
<dbReference type="Pfam" id="PF06439">
    <property type="entry name" value="3keto-disac_hyd"/>
    <property type="match status" value="1"/>
</dbReference>
<accession>A0ABY2WMM4</accession>
<dbReference type="EMBL" id="VCNI01000001">
    <property type="protein sequence ID" value="TMU55990.1"/>
    <property type="molecule type" value="Genomic_DNA"/>
</dbReference>
<proteinExistence type="predicted"/>
<gene>
    <name evidence="2" type="ORF">FGG15_00145</name>
</gene>
<reference evidence="2 3" key="1">
    <citation type="submission" date="2019-05" db="EMBL/GenBank/DDBJ databases">
        <title>Flagellimonas sp. AsT0115, sp. nov., isolated from a marine red algae, Asparagopsis taxiformis.</title>
        <authorList>
            <person name="Kim J."/>
            <person name="Jeong S.E."/>
            <person name="Jeon C.O."/>
        </authorList>
    </citation>
    <scope>NUCLEOTIDE SEQUENCE [LARGE SCALE GENOMIC DNA]</scope>
    <source>
        <strain evidence="2 3">AsT0115</strain>
    </source>
</reference>
<feature type="domain" description="3-keto-alpha-glucoside-1,2-lyase/3-keto-2-hydroxy-glucal hydratase" evidence="1">
    <location>
        <begin position="25"/>
        <end position="184"/>
    </location>
</feature>
<name>A0ABY2WMM4_9FLAO</name>
<keyword evidence="3" id="KW-1185">Reference proteome</keyword>
<dbReference type="InterPro" id="IPR010496">
    <property type="entry name" value="AL/BT2_dom"/>
</dbReference>
<dbReference type="PROSITE" id="PS51257">
    <property type="entry name" value="PROKAR_LIPOPROTEIN"/>
    <property type="match status" value="1"/>
</dbReference>
<comment type="caution">
    <text evidence="2">The sequence shown here is derived from an EMBL/GenBank/DDBJ whole genome shotgun (WGS) entry which is preliminary data.</text>
</comment>
<dbReference type="Gene3D" id="2.60.120.560">
    <property type="entry name" value="Exo-inulinase, domain 1"/>
    <property type="match status" value="1"/>
</dbReference>
<organism evidence="2 3">
    <name type="scientific">Flagellimonas algicola</name>
    <dbReference type="NCBI Taxonomy" id="2583815"/>
    <lineage>
        <taxon>Bacteria</taxon>
        <taxon>Pseudomonadati</taxon>
        <taxon>Bacteroidota</taxon>
        <taxon>Flavobacteriia</taxon>
        <taxon>Flavobacteriales</taxon>
        <taxon>Flavobacteriaceae</taxon>
        <taxon>Flagellimonas</taxon>
    </lineage>
</organism>